<dbReference type="PANTHER" id="PTHR14614:SF130">
    <property type="entry name" value="PROTEIN-LYSINE N-METHYLTRANSFERASE EEF2KMT"/>
    <property type="match status" value="1"/>
</dbReference>
<dbReference type="Pfam" id="PF10294">
    <property type="entry name" value="Methyltransf_16"/>
    <property type="match status" value="1"/>
</dbReference>
<dbReference type="EMBL" id="JAQMWT010000078">
    <property type="protein sequence ID" value="KAJ8611266.1"/>
    <property type="molecule type" value="Genomic_DNA"/>
</dbReference>
<evidence type="ECO:0000313" key="1">
    <source>
        <dbReference type="EMBL" id="KAJ8611266.1"/>
    </source>
</evidence>
<reference evidence="1" key="1">
    <citation type="submission" date="2023-01" db="EMBL/GenBank/DDBJ databases">
        <title>Metagenome sequencing of chrysophaentin producing Chrysophaeum taylorii.</title>
        <authorList>
            <person name="Davison J."/>
            <person name="Bewley C."/>
        </authorList>
    </citation>
    <scope>NUCLEOTIDE SEQUENCE</scope>
    <source>
        <strain evidence="1">NIES-1699</strain>
    </source>
</reference>
<comment type="caution">
    <text evidence="1">The sequence shown here is derived from an EMBL/GenBank/DDBJ whole genome shotgun (WGS) entry which is preliminary data.</text>
</comment>
<keyword evidence="2" id="KW-1185">Reference proteome</keyword>
<dbReference type="Gene3D" id="3.40.50.150">
    <property type="entry name" value="Vaccinia Virus protein VP39"/>
    <property type="match status" value="1"/>
</dbReference>
<dbReference type="Proteomes" id="UP001230188">
    <property type="component" value="Unassembled WGS sequence"/>
</dbReference>
<dbReference type="CDD" id="cd02440">
    <property type="entry name" value="AdoMet_MTases"/>
    <property type="match status" value="1"/>
</dbReference>
<dbReference type="SUPFAM" id="SSF53335">
    <property type="entry name" value="S-adenosyl-L-methionine-dependent methyltransferases"/>
    <property type="match status" value="1"/>
</dbReference>
<protein>
    <submittedName>
        <fullName evidence="1">Uncharacterized protein</fullName>
    </submittedName>
</protein>
<evidence type="ECO:0000313" key="2">
    <source>
        <dbReference type="Proteomes" id="UP001230188"/>
    </source>
</evidence>
<accession>A0AAD7ULR2</accession>
<dbReference type="InterPro" id="IPR019410">
    <property type="entry name" value="Methyltransf_16"/>
</dbReference>
<proteinExistence type="predicted"/>
<dbReference type="InterPro" id="IPR029063">
    <property type="entry name" value="SAM-dependent_MTases_sf"/>
</dbReference>
<sequence>MASRVVGYGLCVSPFVAALGYEAFVSAMPWSERTVPTSAGGVVTRSKRRPPPIGTVTYPAGRILLEWCLRDAGLMRGGDVVEIGAGTGVCAIGLARAVGDARVVVAVDECDESLENLEGNVRANRVSNVRCVRETPSLETVTHVVAADVVYDGAGSLDLDRLLLEGRRAKLVLVDRWSGGWFAAVTGVAGVAAPSSTTDPAIAAFERSLAATVLRVDRPDPGEVAAVRDAVFSTLTPTEAGLWRLLGTFEMMRFYDLRLDDDDDDCRR</sequence>
<name>A0AAD7ULR2_9STRA</name>
<dbReference type="AlphaFoldDB" id="A0AAD7ULR2"/>
<dbReference type="PANTHER" id="PTHR14614">
    <property type="entry name" value="HEPATOCELLULAR CARCINOMA-ASSOCIATED ANTIGEN"/>
    <property type="match status" value="1"/>
</dbReference>
<organism evidence="1 2">
    <name type="scientific">Chrysophaeum taylorii</name>
    <dbReference type="NCBI Taxonomy" id="2483200"/>
    <lineage>
        <taxon>Eukaryota</taxon>
        <taxon>Sar</taxon>
        <taxon>Stramenopiles</taxon>
        <taxon>Ochrophyta</taxon>
        <taxon>Pelagophyceae</taxon>
        <taxon>Pelagomonadales</taxon>
        <taxon>Pelagomonadaceae</taxon>
        <taxon>Chrysophaeum</taxon>
    </lineage>
</organism>
<gene>
    <name evidence="1" type="ORF">CTAYLR_004176</name>
</gene>